<feature type="compositionally biased region" description="Low complexity" evidence="1">
    <location>
        <begin position="288"/>
        <end position="298"/>
    </location>
</feature>
<dbReference type="GO" id="GO:0050998">
    <property type="term" value="F:nitric-oxide synthase binding"/>
    <property type="evidence" value="ECO:0007669"/>
    <property type="project" value="TreeGrafter"/>
</dbReference>
<feature type="compositionally biased region" description="Polar residues" evidence="1">
    <location>
        <begin position="257"/>
        <end position="269"/>
    </location>
</feature>
<sequence>MSTNKDHGKQRKNEHSFKHLPTEVLLKARSTLFSLGGALKPKHEQQQRPKLPKQEAKDKKSQEKLKTSRSEPEFSEVRKNKHRSRIEDVHRDYPGGLRPRPLSVGATKRYEKEFDDYHSGPFPKEPSPLRRQFESAEEVCVQSRLVIPVIERLNPDIQIQDVNERPRKKLSFREPEIISSGSATLGRSHKLMGVNSLSRKPNRHSMRSEPQSSSLEGLDSDLEVLWINGGFLLQSQAMRIVRTVGQAFEVCHKMQINSPEQPAPSTSSAPDEPVASGSDMAASKEPASECGASESAASTTKVVIEEGAVGGREERPKHLDLLPPPPRKEGKRTQRITPAPTINLPDLPECVTKVEVATGGDEVGDATTPLSAQHQLQLLRERLEQQAQQTHAAVAQLLLLRDQLAAEQAARCEAQARTHQLLVHNKELLEHIAALVAHLQDRERGSSRPISAQQLTLLPQIQKNAEAFKPDNAPTCNGNRSPTNTEALINLISQNTRANQNLENNNNNMNFSPFCVSPVQETNSVASAPPCFGGMTNEQIQNYLISKFQNMGGFPNGGEATNKPAPTINYNQQFFQNCNAFPSIPPLTSHYSNTDLANLLNQQGYKDIGGSTEEFGQLAQAMSVAQSENSLYSNSQQSSSKDSSPDGSSSEDGAPFIMPLSHNCTLTATGEDGRVRLIVPVSPSESTSEVGEPQAEPQPSSSSGHTLRVPGQERPGTLLAPAAPITRTTSEKVPNRSEMMTALRAQWTRHTTK</sequence>
<accession>A0A922MJT2</accession>
<dbReference type="PANTHER" id="PTHR11232">
    <property type="entry name" value="PHOSPHOTYROSINE INTERACTION DOMAIN-CONTAINING FAMILY MEMBER"/>
    <property type="match status" value="1"/>
</dbReference>
<evidence type="ECO:0000313" key="2">
    <source>
        <dbReference type="EMBL" id="KAH9637327.1"/>
    </source>
</evidence>
<feature type="region of interest" description="Disordered" evidence="1">
    <location>
        <begin position="1"/>
        <end position="22"/>
    </location>
</feature>
<dbReference type="InterPro" id="IPR011993">
    <property type="entry name" value="PH-like_dom_sf"/>
</dbReference>
<feature type="region of interest" description="Disordered" evidence="1">
    <location>
        <begin position="196"/>
        <end position="215"/>
    </location>
</feature>
<feature type="compositionally biased region" description="Basic and acidic residues" evidence="1">
    <location>
        <begin position="311"/>
        <end position="332"/>
    </location>
</feature>
<feature type="region of interest" description="Disordered" evidence="1">
    <location>
        <begin position="627"/>
        <end position="659"/>
    </location>
</feature>
<dbReference type="AlphaFoldDB" id="A0A922MJT2"/>
<comment type="caution">
    <text evidence="2">The sequence shown here is derived from an EMBL/GenBank/DDBJ whole genome shotgun (WGS) entry which is preliminary data.</text>
</comment>
<feature type="compositionally biased region" description="Low complexity" evidence="1">
    <location>
        <begin position="627"/>
        <end position="651"/>
    </location>
</feature>
<feature type="region of interest" description="Disordered" evidence="1">
    <location>
        <begin position="682"/>
        <end position="738"/>
    </location>
</feature>
<feature type="compositionally biased region" description="Low complexity" evidence="1">
    <location>
        <begin position="682"/>
        <end position="693"/>
    </location>
</feature>
<feature type="region of interest" description="Disordered" evidence="1">
    <location>
        <begin position="257"/>
        <end position="333"/>
    </location>
</feature>
<feature type="compositionally biased region" description="Basic and acidic residues" evidence="1">
    <location>
        <begin position="41"/>
        <end position="78"/>
    </location>
</feature>
<evidence type="ECO:0000313" key="3">
    <source>
        <dbReference type="Proteomes" id="UP000814243"/>
    </source>
</evidence>
<evidence type="ECO:0000256" key="1">
    <source>
        <dbReference type="SAM" id="MobiDB-lite"/>
    </source>
</evidence>
<feature type="compositionally biased region" description="Basic and acidic residues" evidence="1">
    <location>
        <begin position="1"/>
        <end position="21"/>
    </location>
</feature>
<dbReference type="Gene3D" id="2.30.29.30">
    <property type="entry name" value="Pleckstrin-homology domain (PH domain)/Phosphotyrosine-binding domain (PTB)"/>
    <property type="match status" value="1"/>
</dbReference>
<reference evidence="2" key="1">
    <citation type="journal article" date="2021" name="G3 (Bethesda)">
        <title>Genome and transcriptome analysis of the beet armyworm Spodoptera exigua reveals targets for pest control. .</title>
        <authorList>
            <person name="Simon S."/>
            <person name="Breeschoten T."/>
            <person name="Jansen H.J."/>
            <person name="Dirks R.P."/>
            <person name="Schranz M.E."/>
            <person name="Ros V.I.D."/>
        </authorList>
    </citation>
    <scope>NUCLEOTIDE SEQUENCE</scope>
    <source>
        <strain evidence="2">TB_SE_WUR_2020</strain>
    </source>
</reference>
<dbReference type="InterPro" id="IPR051133">
    <property type="entry name" value="Adapter_Engulfment-Domain"/>
</dbReference>
<protein>
    <recommendedName>
        <fullName evidence="4">Capon-like protein</fullName>
    </recommendedName>
</protein>
<feature type="region of interest" description="Disordered" evidence="1">
    <location>
        <begin position="35"/>
        <end position="103"/>
    </location>
</feature>
<dbReference type="PANTHER" id="PTHR11232:SF17">
    <property type="entry name" value="CAPON-LIKE PROTEIN"/>
    <property type="match status" value="1"/>
</dbReference>
<gene>
    <name evidence="2" type="ORF">HF086_006971</name>
</gene>
<evidence type="ECO:0008006" key="4">
    <source>
        <dbReference type="Google" id="ProtNLM"/>
    </source>
</evidence>
<proteinExistence type="predicted"/>
<dbReference type="EMBL" id="JACEFF010000448">
    <property type="protein sequence ID" value="KAH9637327.1"/>
    <property type="molecule type" value="Genomic_DNA"/>
</dbReference>
<dbReference type="Proteomes" id="UP000814243">
    <property type="component" value="Unassembled WGS sequence"/>
</dbReference>
<organism evidence="2 3">
    <name type="scientific">Spodoptera exigua</name>
    <name type="common">Beet armyworm</name>
    <name type="synonym">Noctua fulgens</name>
    <dbReference type="NCBI Taxonomy" id="7107"/>
    <lineage>
        <taxon>Eukaryota</taxon>
        <taxon>Metazoa</taxon>
        <taxon>Ecdysozoa</taxon>
        <taxon>Arthropoda</taxon>
        <taxon>Hexapoda</taxon>
        <taxon>Insecta</taxon>
        <taxon>Pterygota</taxon>
        <taxon>Neoptera</taxon>
        <taxon>Endopterygota</taxon>
        <taxon>Lepidoptera</taxon>
        <taxon>Glossata</taxon>
        <taxon>Ditrysia</taxon>
        <taxon>Noctuoidea</taxon>
        <taxon>Noctuidae</taxon>
        <taxon>Amphipyrinae</taxon>
        <taxon>Spodoptera</taxon>
    </lineage>
</organism>
<name>A0A922MJT2_SPOEX</name>